<dbReference type="EMBL" id="CP036259">
    <property type="protein sequence ID" value="QDR82590.1"/>
    <property type="molecule type" value="Genomic_DNA"/>
</dbReference>
<keyword evidence="1" id="KW-1133">Transmembrane helix</keyword>
<evidence type="ECO:0008006" key="4">
    <source>
        <dbReference type="Google" id="ProtNLM"/>
    </source>
</evidence>
<keyword evidence="3" id="KW-1185">Reference proteome</keyword>
<keyword evidence="1" id="KW-0812">Transmembrane</keyword>
<proteinExistence type="predicted"/>
<dbReference type="Proteomes" id="UP000320776">
    <property type="component" value="Chromosome"/>
</dbReference>
<dbReference type="AlphaFoldDB" id="A0A517DZ01"/>
<protein>
    <recommendedName>
        <fullName evidence="4">Ni/Fe-hydrogenase 1 B-type cytochrome subunit</fullName>
    </recommendedName>
</protein>
<evidence type="ECO:0000256" key="1">
    <source>
        <dbReference type="SAM" id="Phobius"/>
    </source>
</evidence>
<sequence length="58" mass="6758">MCFMTSHWCFFIFALGHIYMVFYNDIVEKSGELSSIVSGRKHYQEHPVDATDALLDKK</sequence>
<gene>
    <name evidence="2" type="ORF">SPTER_40180</name>
</gene>
<reference evidence="2 3" key="1">
    <citation type="submission" date="2019-02" db="EMBL/GenBank/DDBJ databases">
        <title>Closed genome of Sporomusa termitida DSM 4440.</title>
        <authorList>
            <person name="Poehlein A."/>
            <person name="Daniel R."/>
        </authorList>
    </citation>
    <scope>NUCLEOTIDE SEQUENCE [LARGE SCALE GENOMIC DNA]</scope>
    <source>
        <strain evidence="2 3">DSM 4440</strain>
    </source>
</reference>
<dbReference type="RefSeq" id="WP_170233340.1">
    <property type="nucleotide sequence ID" value="NZ_CP036259.1"/>
</dbReference>
<organism evidence="2 3">
    <name type="scientific">Sporomusa termitida</name>
    <dbReference type="NCBI Taxonomy" id="2377"/>
    <lineage>
        <taxon>Bacteria</taxon>
        <taxon>Bacillati</taxon>
        <taxon>Bacillota</taxon>
        <taxon>Negativicutes</taxon>
        <taxon>Selenomonadales</taxon>
        <taxon>Sporomusaceae</taxon>
        <taxon>Sporomusa</taxon>
    </lineage>
</organism>
<name>A0A517DZ01_9FIRM</name>
<keyword evidence="1" id="KW-0472">Membrane</keyword>
<accession>A0A517DZ01</accession>
<evidence type="ECO:0000313" key="3">
    <source>
        <dbReference type="Proteomes" id="UP000320776"/>
    </source>
</evidence>
<feature type="transmembrane region" description="Helical" evidence="1">
    <location>
        <begin position="7"/>
        <end position="23"/>
    </location>
</feature>
<dbReference type="KEGG" id="sted:SPTER_40180"/>
<evidence type="ECO:0000313" key="2">
    <source>
        <dbReference type="EMBL" id="QDR82590.1"/>
    </source>
</evidence>